<evidence type="ECO:0000256" key="1">
    <source>
        <dbReference type="ARBA" id="ARBA00004496"/>
    </source>
</evidence>
<evidence type="ECO:0000256" key="2">
    <source>
        <dbReference type="ARBA" id="ARBA00006534"/>
    </source>
</evidence>
<dbReference type="RefSeq" id="WP_115882218.1">
    <property type="nucleotide sequence ID" value="NZ_QTTQ01000012.1"/>
</dbReference>
<dbReference type="Gene3D" id="3.40.50.880">
    <property type="match status" value="1"/>
</dbReference>
<comment type="similarity">
    <text evidence="2">Belongs to the peptidase S51 family.</text>
</comment>
<evidence type="ECO:0000313" key="12">
    <source>
        <dbReference type="Proteomes" id="UP000256429"/>
    </source>
</evidence>
<evidence type="ECO:0000256" key="10">
    <source>
        <dbReference type="ARBA" id="ARBA00075877"/>
    </source>
</evidence>
<evidence type="ECO:0000256" key="9">
    <source>
        <dbReference type="ARBA" id="ARBA00066675"/>
    </source>
</evidence>
<dbReference type="InterPro" id="IPR005320">
    <property type="entry name" value="Peptidase_S51"/>
</dbReference>
<evidence type="ECO:0000256" key="5">
    <source>
        <dbReference type="ARBA" id="ARBA00022801"/>
    </source>
</evidence>
<evidence type="ECO:0000256" key="3">
    <source>
        <dbReference type="ARBA" id="ARBA00022490"/>
    </source>
</evidence>
<evidence type="ECO:0000313" key="11">
    <source>
        <dbReference type="EMBL" id="REE79849.1"/>
    </source>
</evidence>
<protein>
    <recommendedName>
        <fullName evidence="9">dipeptidase E</fullName>
        <ecNumber evidence="9">3.4.13.21</ecNumber>
    </recommendedName>
    <alternativeName>
        <fullName evidence="10">Asp-specific dipeptidase</fullName>
    </alternativeName>
</protein>
<evidence type="ECO:0000256" key="4">
    <source>
        <dbReference type="ARBA" id="ARBA00022670"/>
    </source>
</evidence>
<dbReference type="Pfam" id="PF03575">
    <property type="entry name" value="Peptidase_S51"/>
    <property type="match status" value="1"/>
</dbReference>
<dbReference type="GO" id="GO:0005737">
    <property type="term" value="C:cytoplasm"/>
    <property type="evidence" value="ECO:0007669"/>
    <property type="project" value="UniProtKB-SubCell"/>
</dbReference>
<keyword evidence="12" id="KW-1185">Reference proteome</keyword>
<comment type="subcellular location">
    <subcellularLocation>
        <location evidence="1">Cytoplasm</location>
    </subcellularLocation>
</comment>
<comment type="caution">
    <text evidence="11">The sequence shown here is derived from an EMBL/GenBank/DDBJ whole genome shotgun (WGS) entry which is preliminary data.</text>
</comment>
<gene>
    <name evidence="11" type="ORF">BX611_2747</name>
</gene>
<dbReference type="NCBIfam" id="NF003642">
    <property type="entry name" value="PRK05282.1"/>
    <property type="match status" value="1"/>
</dbReference>
<keyword evidence="7" id="KW-0224">Dipeptidase</keyword>
<dbReference type="SUPFAM" id="SSF52317">
    <property type="entry name" value="Class I glutamine amidotransferase-like"/>
    <property type="match status" value="1"/>
</dbReference>
<evidence type="ECO:0000256" key="7">
    <source>
        <dbReference type="ARBA" id="ARBA00022997"/>
    </source>
</evidence>
<dbReference type="CDD" id="cd03146">
    <property type="entry name" value="GAT1_Peptidase_E"/>
    <property type="match status" value="1"/>
</dbReference>
<dbReference type="OrthoDB" id="3373764at2"/>
<keyword evidence="5" id="KW-0378">Hydrolase</keyword>
<dbReference type="GO" id="GO:0008236">
    <property type="term" value="F:serine-type peptidase activity"/>
    <property type="evidence" value="ECO:0007669"/>
    <property type="project" value="UniProtKB-KW"/>
</dbReference>
<dbReference type="PANTHER" id="PTHR20842">
    <property type="entry name" value="PROTEASE S51 ALPHA-ASPARTYL DIPEPTIDASE"/>
    <property type="match status" value="1"/>
</dbReference>
<dbReference type="FunFam" id="3.40.50.880:FF:000007">
    <property type="entry name" value="Peptidase E"/>
    <property type="match status" value="1"/>
</dbReference>
<comment type="catalytic activity">
    <reaction evidence="8">
        <text>Dipeptidase E catalyzes the hydrolysis of dipeptides Asp-|-Xaa. It does not act on peptides with N-terminal Glu, Asn or Gln, nor does it cleave isoaspartyl peptides.</text>
        <dbReference type="EC" id="3.4.13.21"/>
    </reaction>
</comment>
<dbReference type="PANTHER" id="PTHR20842:SF0">
    <property type="entry name" value="ALPHA-ASPARTYL DIPEPTIDASE"/>
    <property type="match status" value="1"/>
</dbReference>
<keyword evidence="3" id="KW-0963">Cytoplasm</keyword>
<dbReference type="InterPro" id="IPR029062">
    <property type="entry name" value="Class_I_gatase-like"/>
</dbReference>
<reference evidence="11 12" key="1">
    <citation type="submission" date="2018-08" db="EMBL/GenBank/DDBJ databases">
        <title>Genomic Encyclopedia of Type Strains, Phase III (KMG-III): the genomes of soil and plant-associated and newly described type strains.</title>
        <authorList>
            <person name="Whitman W."/>
        </authorList>
    </citation>
    <scope>NUCLEOTIDE SEQUENCE [LARGE SCALE GENOMIC DNA]</scope>
    <source>
        <strain evidence="11 12">325-5</strain>
    </source>
</reference>
<dbReference type="GO" id="GO:0006508">
    <property type="term" value="P:proteolysis"/>
    <property type="evidence" value="ECO:0007669"/>
    <property type="project" value="UniProtKB-KW"/>
</dbReference>
<dbReference type="EMBL" id="QTTQ01000012">
    <property type="protein sequence ID" value="REE79849.1"/>
    <property type="molecule type" value="Genomic_DNA"/>
</dbReference>
<keyword evidence="6" id="KW-0720">Serine protease</keyword>
<dbReference type="EC" id="3.4.13.21" evidence="9"/>
<dbReference type="AlphaFoldDB" id="A0A3D9RJ19"/>
<organism evidence="11 12">
    <name type="scientific">Lutibacter oceani</name>
    <dbReference type="NCBI Taxonomy" id="1853311"/>
    <lineage>
        <taxon>Bacteria</taxon>
        <taxon>Pseudomonadati</taxon>
        <taxon>Bacteroidota</taxon>
        <taxon>Flavobacteriia</taxon>
        <taxon>Flavobacteriales</taxon>
        <taxon>Flavobacteriaceae</taxon>
        <taxon>Lutibacter</taxon>
    </lineage>
</organism>
<accession>A0A3D9RJ19</accession>
<name>A0A3D9RJ19_9FLAO</name>
<sequence length="235" mass="26253">MKKLLIASTSTVHGKGYLEYILPELSELFKGVHEILFIPYARPGGKSHDEYTEIVKNAFEKINIRVKGIHEFKNPIDAVNNAKGIFTGGGNTFLLIKQLYDNKVISSIKNVVENGVPYFGTSAGSNITGLTIQNTNDMPIIYPPSFNSFGFINFNINPHYLDPDPTSKHMGETRETRINEFHTLNKIPVLGLREGSWLQVKGSKLTLKGPLFARLFQQGKQPVELAPESDLSFLM</sequence>
<dbReference type="GO" id="GO:0016805">
    <property type="term" value="F:dipeptidase activity"/>
    <property type="evidence" value="ECO:0007669"/>
    <property type="project" value="UniProtKB-KW"/>
</dbReference>
<evidence type="ECO:0000256" key="8">
    <source>
        <dbReference type="ARBA" id="ARBA00050239"/>
    </source>
</evidence>
<proteinExistence type="inferred from homology"/>
<dbReference type="Proteomes" id="UP000256429">
    <property type="component" value="Unassembled WGS sequence"/>
</dbReference>
<keyword evidence="4" id="KW-0645">Protease</keyword>
<evidence type="ECO:0000256" key="6">
    <source>
        <dbReference type="ARBA" id="ARBA00022825"/>
    </source>
</evidence>